<keyword evidence="4" id="KW-1185">Reference proteome</keyword>
<accession>A0A8H7VS37</accession>
<feature type="region of interest" description="Disordered" evidence="1">
    <location>
        <begin position="201"/>
        <end position="237"/>
    </location>
</feature>
<feature type="transmembrane region" description="Helical" evidence="2">
    <location>
        <begin position="30"/>
        <end position="47"/>
    </location>
</feature>
<organism evidence="3 4">
    <name type="scientific">Circinella minor</name>
    <dbReference type="NCBI Taxonomy" id="1195481"/>
    <lineage>
        <taxon>Eukaryota</taxon>
        <taxon>Fungi</taxon>
        <taxon>Fungi incertae sedis</taxon>
        <taxon>Mucoromycota</taxon>
        <taxon>Mucoromycotina</taxon>
        <taxon>Mucoromycetes</taxon>
        <taxon>Mucorales</taxon>
        <taxon>Lichtheimiaceae</taxon>
        <taxon>Circinella</taxon>
    </lineage>
</organism>
<feature type="transmembrane region" description="Helical" evidence="2">
    <location>
        <begin position="89"/>
        <end position="108"/>
    </location>
</feature>
<evidence type="ECO:0000256" key="1">
    <source>
        <dbReference type="SAM" id="MobiDB-lite"/>
    </source>
</evidence>
<dbReference type="AlphaFoldDB" id="A0A8H7VS37"/>
<proteinExistence type="predicted"/>
<feature type="transmembrane region" description="Helical" evidence="2">
    <location>
        <begin position="129"/>
        <end position="151"/>
    </location>
</feature>
<dbReference type="OrthoDB" id="441660at2759"/>
<dbReference type="Proteomes" id="UP000646827">
    <property type="component" value="Unassembled WGS sequence"/>
</dbReference>
<evidence type="ECO:0000256" key="2">
    <source>
        <dbReference type="SAM" id="Phobius"/>
    </source>
</evidence>
<evidence type="ECO:0000313" key="3">
    <source>
        <dbReference type="EMBL" id="KAG2225009.1"/>
    </source>
</evidence>
<dbReference type="EMBL" id="JAEPRB010000033">
    <property type="protein sequence ID" value="KAG2225009.1"/>
    <property type="molecule type" value="Genomic_DNA"/>
</dbReference>
<keyword evidence="2" id="KW-0812">Transmembrane</keyword>
<evidence type="ECO:0000313" key="4">
    <source>
        <dbReference type="Proteomes" id="UP000646827"/>
    </source>
</evidence>
<feature type="transmembrane region" description="Helical" evidence="2">
    <location>
        <begin position="157"/>
        <end position="179"/>
    </location>
</feature>
<keyword evidence="2" id="KW-0472">Membrane</keyword>
<name>A0A8H7VS37_9FUNG</name>
<feature type="transmembrane region" description="Helical" evidence="2">
    <location>
        <begin position="67"/>
        <end position="83"/>
    </location>
</feature>
<feature type="compositionally biased region" description="Polar residues" evidence="1">
    <location>
        <begin position="227"/>
        <end position="237"/>
    </location>
</feature>
<protein>
    <submittedName>
        <fullName evidence="3">Uncharacterized protein</fullName>
    </submittedName>
</protein>
<sequence>MPVPGAQEPVLDFSDPYNVKETALFSFNPLVYLYFMLSFLLVPYPIYQLVAKRYNWETNNKTMARHYSDLLLGLSYGTLLFVFGNYTRAFSWITVVAFYPSLFGYALIAELPFTKTSLPNIKNWPFGMWVVFLTAVAIILAFAAFHIYWAATLALPFVIYYVCSLLVPIFLFTISIALIKENNKNWTRTFIHGYRVRWATSRHPGSSMNKKKTSDEEEQQDEAAVNPESSTSVDPVTQHQPIVPELYNPYTRTLSLHLHHWQIFYVLAYFTRFTHPVSQVGAGIVLACYMEGICAYGYDQLLND</sequence>
<keyword evidence="2" id="KW-1133">Transmembrane helix</keyword>
<reference evidence="3 4" key="1">
    <citation type="submission" date="2020-12" db="EMBL/GenBank/DDBJ databases">
        <title>Metabolic potential, ecology and presence of endohyphal bacteria is reflected in genomic diversity of Mucoromycotina.</title>
        <authorList>
            <person name="Muszewska A."/>
            <person name="Okrasinska A."/>
            <person name="Steczkiewicz K."/>
            <person name="Drgas O."/>
            <person name="Orlowska M."/>
            <person name="Perlinska-Lenart U."/>
            <person name="Aleksandrzak-Piekarczyk T."/>
            <person name="Szatraj K."/>
            <person name="Zielenkiewicz U."/>
            <person name="Pilsyk S."/>
            <person name="Malc E."/>
            <person name="Mieczkowski P."/>
            <person name="Kruszewska J.S."/>
            <person name="Biernat P."/>
            <person name="Pawlowska J."/>
        </authorList>
    </citation>
    <scope>NUCLEOTIDE SEQUENCE [LARGE SCALE GENOMIC DNA]</scope>
    <source>
        <strain evidence="3 4">CBS 142.35</strain>
    </source>
</reference>
<gene>
    <name evidence="3" type="ORF">INT45_003209</name>
</gene>
<comment type="caution">
    <text evidence="3">The sequence shown here is derived from an EMBL/GenBank/DDBJ whole genome shotgun (WGS) entry which is preliminary data.</text>
</comment>